<dbReference type="PANTHER" id="PTHR30346:SF0">
    <property type="entry name" value="HCA OPERON TRANSCRIPTIONAL ACTIVATOR HCAR"/>
    <property type="match status" value="1"/>
</dbReference>
<dbReference type="CDD" id="cd08414">
    <property type="entry name" value="PBP2_LTTR_aromatics_like"/>
    <property type="match status" value="1"/>
</dbReference>
<dbReference type="SUPFAM" id="SSF53850">
    <property type="entry name" value="Periplasmic binding protein-like II"/>
    <property type="match status" value="1"/>
</dbReference>
<dbReference type="PRINTS" id="PR00039">
    <property type="entry name" value="HTHLYSR"/>
</dbReference>
<organism evidence="6 7">
    <name type="scientific">Brevibacterium daeguense</name>
    <dbReference type="NCBI Taxonomy" id="909936"/>
    <lineage>
        <taxon>Bacteria</taxon>
        <taxon>Bacillati</taxon>
        <taxon>Actinomycetota</taxon>
        <taxon>Actinomycetes</taxon>
        <taxon>Micrococcales</taxon>
        <taxon>Brevibacteriaceae</taxon>
        <taxon>Brevibacterium</taxon>
    </lineage>
</organism>
<sequence length="313" mass="34940">MSSIDFTFEQLRCFVAVAEELNFGRAANRLSMTQPPLSRQIQRLEKTLGVELLIRDRRTVQLTPSGETFLADCYATLAMVRTSVERLHTLDDEYAGTIRSGFTGVGTYRVLPDLMRAVATELPKVKLEVAERVSPIQTELIRQGTLDIGYIRPQELPEGVEHRVMSDEPLVAVMAEDHPLACAQGPLTPEVIARTPVIRYEEEGAPYLSRVFDGVFDQFRPEVNVEISQAMSGAALAAAGFGCVLAPVSVLKLGFEGLVARRVRLPEEHSTLPLWTIFSSRRAGPLMFKLLEISDRVARHVDDENRELIEHVR</sequence>
<comment type="similarity">
    <text evidence="1">Belongs to the LysR transcriptional regulatory family.</text>
</comment>
<dbReference type="Pfam" id="PF00126">
    <property type="entry name" value="HTH_1"/>
    <property type="match status" value="1"/>
</dbReference>
<dbReference type="PROSITE" id="PS50931">
    <property type="entry name" value="HTH_LYSR"/>
    <property type="match status" value="1"/>
</dbReference>
<keyword evidence="2" id="KW-0805">Transcription regulation</keyword>
<dbReference type="InterPro" id="IPR000847">
    <property type="entry name" value="LysR_HTH_N"/>
</dbReference>
<protein>
    <submittedName>
        <fullName evidence="6">LysR family transcriptional regulator</fullName>
    </submittedName>
</protein>
<feature type="domain" description="HTH lysR-type" evidence="5">
    <location>
        <begin position="6"/>
        <end position="63"/>
    </location>
</feature>
<dbReference type="RefSeq" id="WP_236865324.1">
    <property type="nucleotide sequence ID" value="NZ_BAABAZ010000003.1"/>
</dbReference>
<proteinExistence type="inferred from homology"/>
<keyword evidence="7" id="KW-1185">Reference proteome</keyword>
<evidence type="ECO:0000313" key="7">
    <source>
        <dbReference type="Proteomes" id="UP001501586"/>
    </source>
</evidence>
<evidence type="ECO:0000256" key="2">
    <source>
        <dbReference type="ARBA" id="ARBA00023015"/>
    </source>
</evidence>
<comment type="caution">
    <text evidence="6">The sequence shown here is derived from an EMBL/GenBank/DDBJ whole genome shotgun (WGS) entry which is preliminary data.</text>
</comment>
<dbReference type="SUPFAM" id="SSF46785">
    <property type="entry name" value="Winged helix' DNA-binding domain"/>
    <property type="match status" value="1"/>
</dbReference>
<dbReference type="EMBL" id="BAABAZ010000003">
    <property type="protein sequence ID" value="GAA4282764.1"/>
    <property type="molecule type" value="Genomic_DNA"/>
</dbReference>
<evidence type="ECO:0000259" key="5">
    <source>
        <dbReference type="PROSITE" id="PS50931"/>
    </source>
</evidence>
<evidence type="ECO:0000256" key="1">
    <source>
        <dbReference type="ARBA" id="ARBA00009437"/>
    </source>
</evidence>
<evidence type="ECO:0000313" key="6">
    <source>
        <dbReference type="EMBL" id="GAA4282764.1"/>
    </source>
</evidence>
<keyword evidence="4" id="KW-0804">Transcription</keyword>
<dbReference type="PANTHER" id="PTHR30346">
    <property type="entry name" value="TRANSCRIPTIONAL DUAL REGULATOR HCAR-RELATED"/>
    <property type="match status" value="1"/>
</dbReference>
<accession>A0ABP8EFK2</accession>
<name>A0ABP8EFK2_9MICO</name>
<dbReference type="Proteomes" id="UP001501586">
    <property type="component" value="Unassembled WGS sequence"/>
</dbReference>
<gene>
    <name evidence="6" type="ORF">GCM10022261_02950</name>
</gene>
<dbReference type="Gene3D" id="1.10.10.10">
    <property type="entry name" value="Winged helix-like DNA-binding domain superfamily/Winged helix DNA-binding domain"/>
    <property type="match status" value="1"/>
</dbReference>
<reference evidence="7" key="1">
    <citation type="journal article" date="2019" name="Int. J. Syst. Evol. Microbiol.">
        <title>The Global Catalogue of Microorganisms (GCM) 10K type strain sequencing project: providing services to taxonomists for standard genome sequencing and annotation.</title>
        <authorList>
            <consortium name="The Broad Institute Genomics Platform"/>
            <consortium name="The Broad Institute Genome Sequencing Center for Infectious Disease"/>
            <person name="Wu L."/>
            <person name="Ma J."/>
        </authorList>
    </citation>
    <scope>NUCLEOTIDE SEQUENCE [LARGE SCALE GENOMIC DNA]</scope>
    <source>
        <strain evidence="7">JCM 17458</strain>
    </source>
</reference>
<dbReference type="InterPro" id="IPR036390">
    <property type="entry name" value="WH_DNA-bd_sf"/>
</dbReference>
<keyword evidence="3" id="KW-0238">DNA-binding</keyword>
<dbReference type="InterPro" id="IPR036388">
    <property type="entry name" value="WH-like_DNA-bd_sf"/>
</dbReference>
<dbReference type="Gene3D" id="3.40.190.10">
    <property type="entry name" value="Periplasmic binding protein-like II"/>
    <property type="match status" value="2"/>
</dbReference>
<dbReference type="Pfam" id="PF03466">
    <property type="entry name" value="LysR_substrate"/>
    <property type="match status" value="1"/>
</dbReference>
<evidence type="ECO:0000256" key="3">
    <source>
        <dbReference type="ARBA" id="ARBA00023125"/>
    </source>
</evidence>
<dbReference type="InterPro" id="IPR005119">
    <property type="entry name" value="LysR_subst-bd"/>
</dbReference>
<evidence type="ECO:0000256" key="4">
    <source>
        <dbReference type="ARBA" id="ARBA00023163"/>
    </source>
</evidence>